<dbReference type="AlphaFoldDB" id="A0A6J7IPF9"/>
<keyword evidence="2" id="KW-0547">Nucleotide-binding</keyword>
<name>A0A6J7IPF9_9ZZZZ</name>
<dbReference type="GO" id="GO:0005524">
    <property type="term" value="F:ATP binding"/>
    <property type="evidence" value="ECO:0007669"/>
    <property type="project" value="UniProtKB-KW"/>
</dbReference>
<dbReference type="InterPro" id="IPR017871">
    <property type="entry name" value="ABC_transporter-like_CS"/>
</dbReference>
<evidence type="ECO:0000256" key="3">
    <source>
        <dbReference type="ARBA" id="ARBA00022840"/>
    </source>
</evidence>
<evidence type="ECO:0000313" key="5">
    <source>
        <dbReference type="EMBL" id="CAB4932586.1"/>
    </source>
</evidence>
<keyword evidence="3" id="KW-0067">ATP-binding</keyword>
<gene>
    <name evidence="5" type="ORF">UFOPK3773_00339</name>
</gene>
<dbReference type="EMBL" id="CAFBNF010000020">
    <property type="protein sequence ID" value="CAB4932586.1"/>
    <property type="molecule type" value="Genomic_DNA"/>
</dbReference>
<dbReference type="PANTHER" id="PTHR43776">
    <property type="entry name" value="TRANSPORT ATP-BINDING PROTEIN"/>
    <property type="match status" value="1"/>
</dbReference>
<evidence type="ECO:0000256" key="2">
    <source>
        <dbReference type="ARBA" id="ARBA00022741"/>
    </source>
</evidence>
<evidence type="ECO:0000259" key="4">
    <source>
        <dbReference type="PROSITE" id="PS50893"/>
    </source>
</evidence>
<dbReference type="InterPro" id="IPR003439">
    <property type="entry name" value="ABC_transporter-like_ATP-bd"/>
</dbReference>
<evidence type="ECO:0000256" key="1">
    <source>
        <dbReference type="ARBA" id="ARBA00022448"/>
    </source>
</evidence>
<reference evidence="5" key="1">
    <citation type="submission" date="2020-05" db="EMBL/GenBank/DDBJ databases">
        <authorList>
            <person name="Chiriac C."/>
            <person name="Salcher M."/>
            <person name="Ghai R."/>
            <person name="Kavagutti S V."/>
        </authorList>
    </citation>
    <scope>NUCLEOTIDE SEQUENCE</scope>
</reference>
<keyword evidence="1" id="KW-0813">Transport</keyword>
<dbReference type="InterPro" id="IPR027417">
    <property type="entry name" value="P-loop_NTPase"/>
</dbReference>
<dbReference type="SMART" id="SM00382">
    <property type="entry name" value="AAA"/>
    <property type="match status" value="1"/>
</dbReference>
<accession>A0A6J7IPF9</accession>
<dbReference type="GO" id="GO:0016887">
    <property type="term" value="F:ATP hydrolysis activity"/>
    <property type="evidence" value="ECO:0007669"/>
    <property type="project" value="InterPro"/>
</dbReference>
<protein>
    <submittedName>
        <fullName evidence="5">Unannotated protein</fullName>
    </submittedName>
</protein>
<dbReference type="InterPro" id="IPR050319">
    <property type="entry name" value="ABC_transp_ATP-bind"/>
</dbReference>
<dbReference type="SUPFAM" id="SSF52540">
    <property type="entry name" value="P-loop containing nucleoside triphosphate hydrolases"/>
    <property type="match status" value="1"/>
</dbReference>
<dbReference type="Pfam" id="PF00005">
    <property type="entry name" value="ABC_tran"/>
    <property type="match status" value="1"/>
</dbReference>
<dbReference type="CDD" id="cd03257">
    <property type="entry name" value="ABC_NikE_OppD_transporters"/>
    <property type="match status" value="1"/>
</dbReference>
<sequence length="256" mass="27974">MSPLVVVESLVKEFPSSEGAARRAVDEVSFSVDEREIFGIVGESGSGKTTVARVLLHLTRPTSGRVTVAGIDPWNSTREERRRYHEVIQVVFQDPYSSMDPRMRVGAVVSEGLRSRRTHDRPVPTVTELLDLVGLPASYAGLYPHELSGGQRQRAAIARALAMGPQVLVADEPVSALDVSMRGQVLNLLTSLQVELGLTVIFISHDLGIVQQMCNRVAVMHLGRVVEMGNPVETFEHPTNSYTQQLVASVPRVPTS</sequence>
<dbReference type="GO" id="GO:0055085">
    <property type="term" value="P:transmembrane transport"/>
    <property type="evidence" value="ECO:0007669"/>
    <property type="project" value="UniProtKB-ARBA"/>
</dbReference>
<feature type="domain" description="ABC transporter" evidence="4">
    <location>
        <begin position="5"/>
        <end position="247"/>
    </location>
</feature>
<dbReference type="InterPro" id="IPR003593">
    <property type="entry name" value="AAA+_ATPase"/>
</dbReference>
<proteinExistence type="predicted"/>
<dbReference type="PROSITE" id="PS50893">
    <property type="entry name" value="ABC_TRANSPORTER_2"/>
    <property type="match status" value="1"/>
</dbReference>
<dbReference type="PROSITE" id="PS00211">
    <property type="entry name" value="ABC_TRANSPORTER_1"/>
    <property type="match status" value="1"/>
</dbReference>
<dbReference type="Gene3D" id="3.40.50.300">
    <property type="entry name" value="P-loop containing nucleotide triphosphate hydrolases"/>
    <property type="match status" value="1"/>
</dbReference>
<organism evidence="5">
    <name type="scientific">freshwater metagenome</name>
    <dbReference type="NCBI Taxonomy" id="449393"/>
    <lineage>
        <taxon>unclassified sequences</taxon>
        <taxon>metagenomes</taxon>
        <taxon>ecological metagenomes</taxon>
    </lineage>
</organism>